<accession>V3ZVL4</accession>
<dbReference type="GeneID" id="20240806"/>
<feature type="region of interest" description="Disordered" evidence="1">
    <location>
        <begin position="101"/>
        <end position="140"/>
    </location>
</feature>
<feature type="compositionally biased region" description="Basic and acidic residues" evidence="1">
    <location>
        <begin position="399"/>
        <end position="420"/>
    </location>
</feature>
<dbReference type="AlphaFoldDB" id="V3ZVL4"/>
<organism evidence="2 3">
    <name type="scientific">Lottia gigantea</name>
    <name type="common">Giant owl limpet</name>
    <dbReference type="NCBI Taxonomy" id="225164"/>
    <lineage>
        <taxon>Eukaryota</taxon>
        <taxon>Metazoa</taxon>
        <taxon>Spiralia</taxon>
        <taxon>Lophotrochozoa</taxon>
        <taxon>Mollusca</taxon>
        <taxon>Gastropoda</taxon>
        <taxon>Patellogastropoda</taxon>
        <taxon>Lottioidea</taxon>
        <taxon>Lottiidae</taxon>
        <taxon>Lottia</taxon>
    </lineage>
</organism>
<proteinExistence type="predicted"/>
<reference evidence="2 3" key="1">
    <citation type="journal article" date="2013" name="Nature">
        <title>Insights into bilaterian evolution from three spiralian genomes.</title>
        <authorList>
            <person name="Simakov O."/>
            <person name="Marletaz F."/>
            <person name="Cho S.J."/>
            <person name="Edsinger-Gonzales E."/>
            <person name="Havlak P."/>
            <person name="Hellsten U."/>
            <person name="Kuo D.H."/>
            <person name="Larsson T."/>
            <person name="Lv J."/>
            <person name="Arendt D."/>
            <person name="Savage R."/>
            <person name="Osoegawa K."/>
            <person name="de Jong P."/>
            <person name="Grimwood J."/>
            <person name="Chapman J.A."/>
            <person name="Shapiro H."/>
            <person name="Aerts A."/>
            <person name="Otillar R.P."/>
            <person name="Terry A.Y."/>
            <person name="Boore J.L."/>
            <person name="Grigoriev I.V."/>
            <person name="Lindberg D.R."/>
            <person name="Seaver E.C."/>
            <person name="Weisblat D.A."/>
            <person name="Putnam N.H."/>
            <person name="Rokhsar D.S."/>
        </authorList>
    </citation>
    <scope>NUCLEOTIDE SEQUENCE [LARGE SCALE GENOMIC DNA]</scope>
</reference>
<feature type="compositionally biased region" description="Polar residues" evidence="1">
    <location>
        <begin position="110"/>
        <end position="131"/>
    </location>
</feature>
<sequence>MGADKWFKDLQRSNSSEFDVMAISGNKIWPSYDLHYPSKRPLHHVNRATPGNRKYPLVRMSLPIKTLATTVQPSSTEQQIQFDDVFKYVERQRVRSSCHSRRQTVENGRRSVQSRLEMSRPQSCITSSSVSRPKPLLPRRSTMDSISMLSSLDNTTRPISVADSEVSSFVQKHCCELMGPSVCTSCSKKNTILINRARSQSSMSSYRVTTENIATVAMVQRILPQLTSSEIQEQLENGGICRLQRVNCWNRDKYINEDDGDDEEKRDKIPTLNLAKLRFKNMVKKTTTPNYFRNIRQLNQKVVSGAVDLGENRFFPIKNEPKRTESPYPVFVSPKKNSLASEPKFKAYYEPPLLEKDDQIDPFAATSVTSDSDDAMLRQQPKRLDSDSEDDIDCLSTSRLDDVPDSPREDNEMENTEKAPYDPPLLPKENQIEEPSFFAGSVIPYTLPERAPDKLGSFDMSRLNGELTSSESENEN</sequence>
<evidence type="ECO:0000313" key="3">
    <source>
        <dbReference type="Proteomes" id="UP000030746"/>
    </source>
</evidence>
<dbReference type="OrthoDB" id="10048500at2759"/>
<feature type="region of interest" description="Disordered" evidence="1">
    <location>
        <begin position="365"/>
        <end position="429"/>
    </location>
</feature>
<dbReference type="Proteomes" id="UP000030746">
    <property type="component" value="Unassembled WGS sequence"/>
</dbReference>
<protein>
    <submittedName>
        <fullName evidence="2">Uncharacterized protein</fullName>
    </submittedName>
</protein>
<dbReference type="RefSeq" id="XP_009064357.1">
    <property type="nucleotide sequence ID" value="XM_009066109.1"/>
</dbReference>
<evidence type="ECO:0000313" key="2">
    <source>
        <dbReference type="EMBL" id="ESO84971.1"/>
    </source>
</evidence>
<feature type="compositionally biased region" description="Polar residues" evidence="1">
    <location>
        <begin position="466"/>
        <end position="476"/>
    </location>
</feature>
<evidence type="ECO:0000256" key="1">
    <source>
        <dbReference type="SAM" id="MobiDB-lite"/>
    </source>
</evidence>
<feature type="region of interest" description="Disordered" evidence="1">
    <location>
        <begin position="449"/>
        <end position="476"/>
    </location>
</feature>
<dbReference type="HOGENOM" id="CLU_708340_0_0_1"/>
<dbReference type="CTD" id="20240806"/>
<dbReference type="KEGG" id="lgi:LOTGIDRAFT_168229"/>
<dbReference type="OMA" id="CEIMGAS"/>
<gene>
    <name evidence="2" type="ORF">LOTGIDRAFT_168229</name>
</gene>
<dbReference type="EMBL" id="KB203357">
    <property type="protein sequence ID" value="ESO84971.1"/>
    <property type="molecule type" value="Genomic_DNA"/>
</dbReference>
<name>V3ZVL4_LOTGI</name>
<keyword evidence="3" id="KW-1185">Reference proteome</keyword>